<dbReference type="Proteomes" id="UP001295423">
    <property type="component" value="Unassembled WGS sequence"/>
</dbReference>
<feature type="signal peptide" evidence="1">
    <location>
        <begin position="1"/>
        <end position="23"/>
    </location>
</feature>
<dbReference type="AlphaFoldDB" id="A0AAD2FIL7"/>
<dbReference type="EMBL" id="CAKOGP040001112">
    <property type="protein sequence ID" value="CAJ1942308.1"/>
    <property type="molecule type" value="Genomic_DNA"/>
</dbReference>
<evidence type="ECO:0000256" key="1">
    <source>
        <dbReference type="SAM" id="SignalP"/>
    </source>
</evidence>
<dbReference type="SUPFAM" id="SSF88697">
    <property type="entry name" value="PUA domain-like"/>
    <property type="match status" value="1"/>
</dbReference>
<keyword evidence="3" id="KW-1185">Reference proteome</keyword>
<feature type="chain" id="PRO_5041902938" description="Lon N-terminal domain-containing protein" evidence="1">
    <location>
        <begin position="24"/>
        <end position="284"/>
    </location>
</feature>
<reference evidence="2" key="1">
    <citation type="submission" date="2023-08" db="EMBL/GenBank/DDBJ databases">
        <authorList>
            <person name="Audoor S."/>
            <person name="Bilcke G."/>
        </authorList>
    </citation>
    <scope>NUCLEOTIDE SEQUENCE</scope>
</reference>
<sequence>MMIGVVSMVLTTLLLVNTTLVHPFVEKSIGCRPRSRTTARSLFCSSPIDSSFQPLELNLLAFSTSEALFPGQTTCVTLKEGRFFDLIDDATSNHDGLIGMMLMDDDGIVMEGMPLCKITDVDVRSGFRGKVTISVEFQVVGRARLEEMKQMQPTILATCVALRDVIQMSAEELNESRSLVDRLAENLKRQSSSTAYQSAYGDAFVMLEEEYQDSEVRDLAAKSWAYMACLSPEGIGRYGSKAIASDSIHQRLDIVAKALLEEQIKNAENLMSINQDNQELNGFE</sequence>
<accession>A0AAD2FIL7</accession>
<protein>
    <recommendedName>
        <fullName evidence="4">Lon N-terminal domain-containing protein</fullName>
    </recommendedName>
</protein>
<gene>
    <name evidence="2" type="ORF">CYCCA115_LOCUS7882</name>
</gene>
<evidence type="ECO:0008006" key="4">
    <source>
        <dbReference type="Google" id="ProtNLM"/>
    </source>
</evidence>
<evidence type="ECO:0000313" key="2">
    <source>
        <dbReference type="EMBL" id="CAJ1942308.1"/>
    </source>
</evidence>
<evidence type="ECO:0000313" key="3">
    <source>
        <dbReference type="Proteomes" id="UP001295423"/>
    </source>
</evidence>
<keyword evidence="1" id="KW-0732">Signal</keyword>
<organism evidence="2 3">
    <name type="scientific">Cylindrotheca closterium</name>
    <dbReference type="NCBI Taxonomy" id="2856"/>
    <lineage>
        <taxon>Eukaryota</taxon>
        <taxon>Sar</taxon>
        <taxon>Stramenopiles</taxon>
        <taxon>Ochrophyta</taxon>
        <taxon>Bacillariophyta</taxon>
        <taxon>Bacillariophyceae</taxon>
        <taxon>Bacillariophycidae</taxon>
        <taxon>Bacillariales</taxon>
        <taxon>Bacillariaceae</taxon>
        <taxon>Cylindrotheca</taxon>
    </lineage>
</organism>
<dbReference type="InterPro" id="IPR015947">
    <property type="entry name" value="PUA-like_sf"/>
</dbReference>
<proteinExistence type="predicted"/>
<name>A0AAD2FIL7_9STRA</name>
<comment type="caution">
    <text evidence="2">The sequence shown here is derived from an EMBL/GenBank/DDBJ whole genome shotgun (WGS) entry which is preliminary data.</text>
</comment>